<organism evidence="1">
    <name type="scientific">Amphimedon queenslandica</name>
    <name type="common">Sponge</name>
    <dbReference type="NCBI Taxonomy" id="400682"/>
    <lineage>
        <taxon>Eukaryota</taxon>
        <taxon>Metazoa</taxon>
        <taxon>Porifera</taxon>
        <taxon>Demospongiae</taxon>
        <taxon>Heteroscleromorpha</taxon>
        <taxon>Haplosclerida</taxon>
        <taxon>Niphatidae</taxon>
        <taxon>Amphimedon</taxon>
    </lineage>
</organism>
<dbReference type="InterPro" id="IPR009069">
    <property type="entry name" value="Cys_alpha_HP_mot_SF"/>
</dbReference>
<dbReference type="PANTHER" id="PTHR31278">
    <property type="entry name" value="CHCHD1"/>
    <property type="match status" value="1"/>
</dbReference>
<accession>A0A1X7VWI7</accession>
<dbReference type="SUPFAM" id="SSF47072">
    <property type="entry name" value="Cysteine alpha-hairpin motif"/>
    <property type="match status" value="1"/>
</dbReference>
<dbReference type="EnsemblMetazoa" id="Aqu2.1.44225_001">
    <property type="protein sequence ID" value="Aqu2.1.44225_001"/>
    <property type="gene ID" value="Aqu2.1.44225"/>
</dbReference>
<name>A0A1X7VWI7_AMPQE</name>
<dbReference type="GO" id="GO:0005761">
    <property type="term" value="C:mitochondrial ribosome"/>
    <property type="evidence" value="ECO:0007669"/>
    <property type="project" value="InterPro"/>
</dbReference>
<dbReference type="InParanoid" id="A0A1X7VWI7"/>
<evidence type="ECO:0000313" key="1">
    <source>
        <dbReference type="EnsemblMetazoa" id="Aqu2.1.44225_001"/>
    </source>
</evidence>
<dbReference type="GO" id="GO:0032543">
    <property type="term" value="P:mitochondrial translation"/>
    <property type="evidence" value="ECO:0007669"/>
    <property type="project" value="InterPro"/>
</dbReference>
<dbReference type="PANTHER" id="PTHR31278:SF2">
    <property type="entry name" value="SMALL RIBOSOMAL SUBUNIT PROTEIN MS37"/>
    <property type="match status" value="1"/>
</dbReference>
<reference evidence="1" key="1">
    <citation type="submission" date="2017-05" db="UniProtKB">
        <authorList>
            <consortium name="EnsemblMetazoa"/>
        </authorList>
    </citation>
    <scope>IDENTIFICATION</scope>
</reference>
<dbReference type="InterPro" id="IPR033620">
    <property type="entry name" value="Ribosomal_mS37_met"/>
</dbReference>
<dbReference type="GO" id="GO:0003723">
    <property type="term" value="F:RNA binding"/>
    <property type="evidence" value="ECO:0007669"/>
    <property type="project" value="TreeGrafter"/>
</dbReference>
<protein>
    <recommendedName>
        <fullName evidence="2">CHCH domain-containing protein</fullName>
    </recommendedName>
</protein>
<dbReference type="OMA" id="ITAFMAC"/>
<evidence type="ECO:0008006" key="2">
    <source>
        <dbReference type="Google" id="ProtNLM"/>
    </source>
</evidence>
<dbReference type="STRING" id="400682.A0A1X7VWI7"/>
<dbReference type="AlphaFoldDB" id="A0A1X7VWI7"/>
<sequence>MVHQTCSLAKRRFHTFMRQMKLKSTVKTSRKLTQQAPCIADMASLMRCWKSNNFSDVPCMEEIKTFQNCLERSKAQSQTSIEGLKQDGRYNSSYVNERLKMFDSPR</sequence>
<dbReference type="PROSITE" id="PS51808">
    <property type="entry name" value="CHCH"/>
    <property type="match status" value="1"/>
</dbReference>
<proteinExistence type="predicted"/>